<dbReference type="Pfam" id="PF01977">
    <property type="entry name" value="UbiD"/>
    <property type="match status" value="1"/>
</dbReference>
<comment type="caution">
    <text evidence="5">The sequence shown here is derived from an EMBL/GenBank/DDBJ whole genome shotgun (WGS) entry which is preliminary data.</text>
</comment>
<keyword evidence="1" id="KW-0464">Manganese</keyword>
<dbReference type="Pfam" id="PF20696">
    <property type="entry name" value="UbiD_C"/>
    <property type="match status" value="1"/>
</dbReference>
<organism evidence="5 6">
    <name type="scientific">Thielaviopsis punctulata</name>
    <dbReference type="NCBI Taxonomy" id="72032"/>
    <lineage>
        <taxon>Eukaryota</taxon>
        <taxon>Fungi</taxon>
        <taxon>Dikarya</taxon>
        <taxon>Ascomycota</taxon>
        <taxon>Pezizomycotina</taxon>
        <taxon>Sordariomycetes</taxon>
        <taxon>Hypocreomycetidae</taxon>
        <taxon>Microascales</taxon>
        <taxon>Ceratocystidaceae</taxon>
        <taxon>Thielaviopsis</taxon>
    </lineage>
</organism>
<comment type="cofactor">
    <cofactor evidence="1">
        <name>Mn(2+)</name>
        <dbReference type="ChEBI" id="CHEBI:29035"/>
    </cofactor>
</comment>
<dbReference type="Gene3D" id="3.40.1670.10">
    <property type="entry name" value="UbiD C-terminal domain-like"/>
    <property type="match status" value="1"/>
</dbReference>
<comment type="catalytic activity">
    <reaction evidence="1">
        <text>(E)-cinnamate + H(+) = styrene + CO2</text>
        <dbReference type="Rhea" id="RHEA:46920"/>
        <dbReference type="ChEBI" id="CHEBI:15378"/>
        <dbReference type="ChEBI" id="CHEBI:15669"/>
        <dbReference type="ChEBI" id="CHEBI:16526"/>
        <dbReference type="ChEBI" id="CHEBI:27452"/>
        <dbReference type="EC" id="4.1.1.102"/>
    </reaction>
</comment>
<comment type="subunit">
    <text evidence="1">Homodimer. May form higher order oligomers.</text>
</comment>
<dbReference type="GO" id="GO:0016831">
    <property type="term" value="F:carboxy-lyase activity"/>
    <property type="evidence" value="ECO:0007669"/>
    <property type="project" value="UniProtKB-UniRule"/>
</dbReference>
<dbReference type="EC" id="4.1.1.102" evidence="1"/>
<feature type="binding site" evidence="1">
    <location>
        <begin position="191"/>
        <end position="192"/>
    </location>
    <ligand>
        <name>prenylated FMN</name>
        <dbReference type="ChEBI" id="CHEBI:87746"/>
    </ligand>
</feature>
<gene>
    <name evidence="1" type="primary">FDC1</name>
    <name evidence="5" type="ORF">TD95_003741</name>
</gene>
<dbReference type="GO" id="GO:0005737">
    <property type="term" value="C:cytoplasm"/>
    <property type="evidence" value="ECO:0007669"/>
    <property type="project" value="UniProtKB-SubCell"/>
</dbReference>
<dbReference type="AlphaFoldDB" id="A0A0F4ZK68"/>
<dbReference type="Gene3D" id="1.20.5.4570">
    <property type="match status" value="1"/>
</dbReference>
<comment type="similarity">
    <text evidence="1">Belongs to the UbiD family. UbiD-like/FDC subfamily.</text>
</comment>
<comment type="function">
    <text evidence="1">Catalyzes the reversible decarboxylation of aromatic carboxylic acids like ferulic acid, p-coumaric acid or cinnamic acid, producing the corresponding vinyl derivatives 4-vinylphenol, 4-vinylguaiacol, and styrene, respectively, which play the role of aroma metabolites.</text>
</comment>
<dbReference type="HAMAP" id="MF_01983">
    <property type="entry name" value="UbiD_FDC"/>
    <property type="match status" value="1"/>
</dbReference>
<dbReference type="OrthoDB" id="4878259at2759"/>
<comment type="caution">
    <text evidence="1">Lacks conserved residue(s) required for the propagation of feature annotation.</text>
</comment>
<feature type="active site" description="Proton donor" evidence="1">
    <location>
        <position position="282"/>
    </location>
</feature>
<dbReference type="SUPFAM" id="SSF143968">
    <property type="entry name" value="UbiD C-terminal domain-like"/>
    <property type="match status" value="1"/>
</dbReference>
<evidence type="ECO:0000259" key="4">
    <source>
        <dbReference type="Pfam" id="PF20696"/>
    </source>
</evidence>
<comment type="subcellular location">
    <subcellularLocation>
        <location evidence="1">Cytoplasm</location>
    </subcellularLocation>
</comment>
<sequence length="499" mass="55477">MSKELPHLSLRAFVQALKDNKDLVEISEECDPHLEIGAIVRKACETDAAAPFFTNVKGTSDTGLFRILGAPNSLRRDPHTRYSRLARHIGMPPDTHIRDILAKLERTKTAPPIPPVLLPTGPCKEVRLGPGEFDLTTLPAPLLHKSDGGKYIQTYGMHVVQSPDGKWTNWSIARAMVDDKNHLVGLVMMPQHIAQIHKMWVDAGKDMPWALAFGVPPAAIMVSSMPLPDGVTEAEYIGALVGEPLELVKCETNNLQVPANSEIVFEGVCSITERSREGPFGEMHGYVFPAEEHTQPRFRVDLITHRKDPIMPISSCGRLTDETHTMIGPLSAVEMSAALKANGMPVLEAYVPPESQVTWLVVQVDTAKVRAEGYTSETLSRKIGDIVYGNRSGVTTHRIVIVGEDIDVYNFRDVMWAFTTRCRPGMDEYHWEDVRGFGLIPYMGHGNGPKAKGGKIVSDCLMPSEYKTGRDWEAASFKESYPEDVKQRVNERWEAWGFN</sequence>
<dbReference type="InterPro" id="IPR032903">
    <property type="entry name" value="FDC-like"/>
</dbReference>
<feature type="binding site" evidence="1">
    <location>
        <position position="233"/>
    </location>
    <ligand>
        <name>Mn(2+)</name>
        <dbReference type="ChEBI" id="CHEBI:29035"/>
    </ligand>
</feature>
<evidence type="ECO:0000313" key="6">
    <source>
        <dbReference type="Proteomes" id="UP000033483"/>
    </source>
</evidence>
<dbReference type="GO" id="GO:0046872">
    <property type="term" value="F:metal ion binding"/>
    <property type="evidence" value="ECO:0007669"/>
    <property type="project" value="UniProtKB-KW"/>
</dbReference>
<evidence type="ECO:0000259" key="3">
    <source>
        <dbReference type="Pfam" id="PF20695"/>
    </source>
</evidence>
<keyword evidence="1" id="KW-0963">Cytoplasm</keyword>
<dbReference type="GO" id="GO:0046281">
    <property type="term" value="P:cinnamic acid catabolic process"/>
    <property type="evidence" value="ECO:0007669"/>
    <property type="project" value="UniProtKB-UniRule"/>
</dbReference>
<reference evidence="5 6" key="1">
    <citation type="submission" date="2015-03" db="EMBL/GenBank/DDBJ databases">
        <authorList>
            <person name="Radwan O."/>
            <person name="Al-Naeli F.A."/>
            <person name="Rendon G.A."/>
            <person name="Fields C."/>
        </authorList>
    </citation>
    <scope>NUCLEOTIDE SEQUENCE [LARGE SCALE GENOMIC DNA]</scope>
    <source>
        <strain evidence="5">CR-DP1</strain>
    </source>
</reference>
<feature type="domain" description="3-octaprenyl-4-hydroxybenzoate carboxy-lyase-like C-terminal" evidence="4">
    <location>
        <begin position="324"/>
        <end position="460"/>
    </location>
</feature>
<dbReference type="InterPro" id="IPR002830">
    <property type="entry name" value="UbiD"/>
</dbReference>
<dbReference type="EMBL" id="LAEV01000465">
    <property type="protein sequence ID" value="KKA30238.1"/>
    <property type="molecule type" value="Genomic_DNA"/>
</dbReference>
<dbReference type="InterPro" id="IPR049383">
    <property type="entry name" value="UbiD-like_N"/>
</dbReference>
<keyword evidence="1" id="KW-0479">Metal-binding</keyword>
<evidence type="ECO:0000259" key="2">
    <source>
        <dbReference type="Pfam" id="PF01977"/>
    </source>
</evidence>
<dbReference type="InterPro" id="IPR049381">
    <property type="entry name" value="UbiD-like_C"/>
</dbReference>
<feature type="domain" description="3-octaprenyl-4-hydroxybenzoate carboxy-lyase-like Rift-related" evidence="2">
    <location>
        <begin position="120"/>
        <end position="318"/>
    </location>
</feature>
<dbReference type="InterPro" id="IPR048304">
    <property type="entry name" value="UbiD_Rift_dom"/>
</dbReference>
<comment type="cofactor">
    <cofactor evidence="1">
        <name>prenylated FMN</name>
        <dbReference type="ChEBI" id="CHEBI:87746"/>
    </cofactor>
    <text evidence="1">Binds 1 prenylated FMN per subunit.</text>
</comment>
<feature type="binding site" evidence="1">
    <location>
        <begin position="169"/>
        <end position="174"/>
    </location>
    <ligand>
        <name>prenylated FMN</name>
        <dbReference type="ChEBI" id="CHEBI:87746"/>
    </ligand>
</feature>
<feature type="binding site" evidence="1">
    <location>
        <position position="169"/>
    </location>
    <ligand>
        <name>Mn(2+)</name>
        <dbReference type="ChEBI" id="CHEBI:29035"/>
    </ligand>
</feature>
<name>A0A0F4ZK68_9PEZI</name>
<dbReference type="SUPFAM" id="SSF50475">
    <property type="entry name" value="FMN-binding split barrel"/>
    <property type="match status" value="1"/>
</dbReference>
<keyword evidence="1" id="KW-0456">Lyase</keyword>
<feature type="binding site" evidence="1">
    <location>
        <position position="192"/>
    </location>
    <ligand>
        <name>Mn(2+)</name>
        <dbReference type="ChEBI" id="CHEBI:29035"/>
    </ligand>
</feature>
<accession>A0A0F4ZK68</accession>
<proteinExistence type="inferred from homology"/>
<dbReference type="PANTHER" id="PTHR30108:SF17">
    <property type="entry name" value="FERULIC ACID DECARBOXYLASE 1"/>
    <property type="match status" value="1"/>
</dbReference>
<dbReference type="PANTHER" id="PTHR30108">
    <property type="entry name" value="3-OCTAPRENYL-4-HYDROXYBENZOATE CARBOXY-LYASE-RELATED"/>
    <property type="match status" value="1"/>
</dbReference>
<dbReference type="Pfam" id="PF20695">
    <property type="entry name" value="UbiD_N"/>
    <property type="match status" value="1"/>
</dbReference>
<dbReference type="NCBIfam" id="TIGR00148">
    <property type="entry name" value="UbiD family decarboxylase"/>
    <property type="match status" value="1"/>
</dbReference>
<feature type="binding site" evidence="1">
    <location>
        <position position="233"/>
    </location>
    <ligand>
        <name>prenylated FMN</name>
        <dbReference type="ChEBI" id="CHEBI:87746"/>
    </ligand>
</feature>
<dbReference type="GO" id="GO:0033494">
    <property type="term" value="P:ferulate metabolic process"/>
    <property type="evidence" value="ECO:0007669"/>
    <property type="project" value="UniProtKB-UniRule"/>
</dbReference>
<comment type="catalytic activity">
    <reaction evidence="1">
        <text>(E)-4-coumarate + H(+) = 4-vinylphenol + CO2</text>
        <dbReference type="Rhea" id="RHEA:33227"/>
        <dbReference type="ChEBI" id="CHEBI:1883"/>
        <dbReference type="ChEBI" id="CHEBI:12876"/>
        <dbReference type="ChEBI" id="CHEBI:15378"/>
        <dbReference type="ChEBI" id="CHEBI:16526"/>
        <dbReference type="EC" id="4.1.1.102"/>
    </reaction>
</comment>
<evidence type="ECO:0000256" key="1">
    <source>
        <dbReference type="HAMAP-Rule" id="MF_03196"/>
    </source>
</evidence>
<keyword evidence="6" id="KW-1185">Reference proteome</keyword>
<keyword evidence="1" id="KW-0210">Decarboxylase</keyword>
<comment type="catalytic activity">
    <reaction evidence="1">
        <text>(E)-ferulate + H(+) = 2-methoxy-4-vinylphenol + CO2</text>
        <dbReference type="Rhea" id="RHEA:33807"/>
        <dbReference type="ChEBI" id="CHEBI:15378"/>
        <dbReference type="ChEBI" id="CHEBI:16526"/>
        <dbReference type="ChEBI" id="CHEBI:29749"/>
        <dbReference type="ChEBI" id="CHEBI:42438"/>
        <dbReference type="EC" id="4.1.1.102"/>
    </reaction>
</comment>
<dbReference type="Proteomes" id="UP000033483">
    <property type="component" value="Unassembled WGS sequence"/>
</dbReference>
<feature type="domain" description="3-octaprenyl-4-hydroxybenzoate carboxy-lyase-like N-terminal" evidence="3">
    <location>
        <begin position="15"/>
        <end position="103"/>
    </location>
</feature>
<evidence type="ECO:0000313" key="5">
    <source>
        <dbReference type="EMBL" id="KKA30238.1"/>
    </source>
</evidence>
<protein>
    <recommendedName>
        <fullName evidence="1">Ferulic acid decarboxylase 1</fullName>
        <ecNumber evidence="1">4.1.1.102</ecNumber>
    </recommendedName>
    <alternativeName>
        <fullName evidence="1">Phenacrylate decarboxylase</fullName>
    </alternativeName>
</protein>